<dbReference type="InterPro" id="IPR016009">
    <property type="entry name" value="tRNA_MeTrfase_TRMD/TRM10"/>
</dbReference>
<feature type="binding site" evidence="15">
    <location>
        <position position="109"/>
    </location>
    <ligand>
        <name>S-adenosyl-L-methionine</name>
        <dbReference type="ChEBI" id="CHEBI:59789"/>
    </ligand>
</feature>
<evidence type="ECO:0000256" key="15">
    <source>
        <dbReference type="HAMAP-Rule" id="MF_00605"/>
    </source>
</evidence>
<gene>
    <name evidence="15 19" type="primary">trmD</name>
    <name evidence="19" type="ORF">NNJEOMEG_02737</name>
</gene>
<evidence type="ECO:0000256" key="6">
    <source>
        <dbReference type="ARBA" id="ARBA00014679"/>
    </source>
</evidence>
<dbReference type="Pfam" id="PF01746">
    <property type="entry name" value="tRNA_m1G_MT"/>
    <property type="match status" value="1"/>
</dbReference>
<dbReference type="InterPro" id="IPR029026">
    <property type="entry name" value="tRNA_m1G_MTases_N"/>
</dbReference>
<evidence type="ECO:0000256" key="12">
    <source>
        <dbReference type="ARBA" id="ARBA00029736"/>
    </source>
</evidence>
<evidence type="ECO:0000256" key="4">
    <source>
        <dbReference type="ARBA" id="ARBA00011738"/>
    </source>
</evidence>
<evidence type="ECO:0000256" key="1">
    <source>
        <dbReference type="ARBA" id="ARBA00002634"/>
    </source>
</evidence>
<dbReference type="SUPFAM" id="SSF75217">
    <property type="entry name" value="alpha/beta knot"/>
    <property type="match status" value="1"/>
</dbReference>
<feature type="domain" description="tRNA (guanine-N(1)-)-methyltransferase C-terminal" evidence="18">
    <location>
        <begin position="245"/>
        <end position="422"/>
    </location>
</feature>
<evidence type="ECO:0000256" key="16">
    <source>
        <dbReference type="RuleBase" id="RU003464"/>
    </source>
</evidence>
<dbReference type="Gene3D" id="1.10.1270.20">
    <property type="entry name" value="tRNA(m1g37)methyltransferase, domain 2"/>
    <property type="match status" value="1"/>
</dbReference>
<comment type="catalytic activity">
    <reaction evidence="14 15 16">
        <text>guanosine(37) in tRNA + S-adenosyl-L-methionine = N(1)-methylguanosine(37) in tRNA + S-adenosyl-L-homocysteine + H(+)</text>
        <dbReference type="Rhea" id="RHEA:36899"/>
        <dbReference type="Rhea" id="RHEA-COMP:10145"/>
        <dbReference type="Rhea" id="RHEA-COMP:10147"/>
        <dbReference type="ChEBI" id="CHEBI:15378"/>
        <dbReference type="ChEBI" id="CHEBI:57856"/>
        <dbReference type="ChEBI" id="CHEBI:59789"/>
        <dbReference type="ChEBI" id="CHEBI:73542"/>
        <dbReference type="ChEBI" id="CHEBI:74269"/>
        <dbReference type="EC" id="2.1.1.228"/>
    </reaction>
</comment>
<dbReference type="AlphaFoldDB" id="A0A6V8LXW0"/>
<dbReference type="Gene3D" id="3.40.1280.10">
    <property type="match status" value="2"/>
</dbReference>
<evidence type="ECO:0000256" key="11">
    <source>
        <dbReference type="ARBA" id="ARBA00022694"/>
    </source>
</evidence>
<reference evidence="19 20" key="2">
    <citation type="submission" date="2020-05" db="EMBL/GenBank/DDBJ databases">
        <title>Draft genome sequence of Desulfovibrio sp. strainFSS-1.</title>
        <authorList>
            <person name="Shimoshige H."/>
            <person name="Kobayashi H."/>
            <person name="Maekawa T."/>
        </authorList>
    </citation>
    <scope>NUCLEOTIDE SEQUENCE [LARGE SCALE GENOMIC DNA]</scope>
    <source>
        <strain evidence="19 20">SIID29052-01</strain>
    </source>
</reference>
<evidence type="ECO:0000256" key="13">
    <source>
        <dbReference type="ARBA" id="ARBA00033392"/>
    </source>
</evidence>
<keyword evidence="20" id="KW-1185">Reference proteome</keyword>
<dbReference type="EC" id="2.1.1.228" evidence="5 15"/>
<dbReference type="HAMAP" id="MF_00605">
    <property type="entry name" value="TrmD"/>
    <property type="match status" value="1"/>
</dbReference>
<keyword evidence="11 15" id="KW-0819">tRNA processing</keyword>
<comment type="caution">
    <text evidence="15">Lacks conserved residue(s) required for the propagation of feature annotation.</text>
</comment>
<comment type="subcellular location">
    <subcellularLocation>
        <location evidence="2 15 16">Cytoplasm</location>
    </subcellularLocation>
</comment>
<evidence type="ECO:0000256" key="2">
    <source>
        <dbReference type="ARBA" id="ARBA00004496"/>
    </source>
</evidence>
<keyword evidence="10 15" id="KW-0949">S-adenosyl-L-methionine</keyword>
<evidence type="ECO:0000256" key="3">
    <source>
        <dbReference type="ARBA" id="ARBA00007630"/>
    </source>
</evidence>
<dbReference type="CDD" id="cd18085">
    <property type="entry name" value="TM1570-like"/>
    <property type="match status" value="1"/>
</dbReference>
<dbReference type="GO" id="GO:0005829">
    <property type="term" value="C:cytosol"/>
    <property type="evidence" value="ECO:0007669"/>
    <property type="project" value="TreeGrafter"/>
</dbReference>
<dbReference type="NCBIfam" id="TIGR00088">
    <property type="entry name" value="trmD"/>
    <property type="match status" value="1"/>
</dbReference>
<dbReference type="EMBL" id="BLTE01000013">
    <property type="protein sequence ID" value="GFK94889.1"/>
    <property type="molecule type" value="Genomic_DNA"/>
</dbReference>
<organism evidence="19 20">
    <name type="scientific">Fundidesulfovibrio magnetotacticus</name>
    <dbReference type="NCBI Taxonomy" id="2730080"/>
    <lineage>
        <taxon>Bacteria</taxon>
        <taxon>Pseudomonadati</taxon>
        <taxon>Thermodesulfobacteriota</taxon>
        <taxon>Desulfovibrionia</taxon>
        <taxon>Desulfovibrionales</taxon>
        <taxon>Desulfovibrionaceae</taxon>
        <taxon>Fundidesulfovibrio</taxon>
    </lineage>
</organism>
<dbReference type="Pfam" id="PF09936">
    <property type="entry name" value="Methyltrn_RNA_4"/>
    <property type="match status" value="1"/>
</dbReference>
<evidence type="ECO:0000256" key="14">
    <source>
        <dbReference type="ARBA" id="ARBA00047783"/>
    </source>
</evidence>
<dbReference type="GO" id="GO:0002939">
    <property type="term" value="P:tRNA N1-guanine methylation"/>
    <property type="evidence" value="ECO:0007669"/>
    <property type="project" value="TreeGrafter"/>
</dbReference>
<name>A0A6V8LXW0_9BACT</name>
<dbReference type="FunFam" id="3.40.1280.10:FF:000001">
    <property type="entry name" value="tRNA (guanine-N(1)-)-methyltransferase"/>
    <property type="match status" value="1"/>
</dbReference>
<dbReference type="InterPro" id="IPR029028">
    <property type="entry name" value="Alpha/beta_knot_MTases"/>
</dbReference>
<comment type="subunit">
    <text evidence="4 15 16">Homodimer.</text>
</comment>
<dbReference type="InterPro" id="IPR023148">
    <property type="entry name" value="tRNA_m1G_MeTrfase_C_sf"/>
</dbReference>
<protein>
    <recommendedName>
        <fullName evidence="6 15">tRNA (guanine-N(1)-)-methyltransferase</fullName>
        <ecNumber evidence="5 15">2.1.1.228</ecNumber>
    </recommendedName>
    <alternativeName>
        <fullName evidence="12 15">M1G-methyltransferase</fullName>
    </alternativeName>
    <alternativeName>
        <fullName evidence="13 15">tRNA [GM37] methyltransferase</fullName>
    </alternativeName>
</protein>
<evidence type="ECO:0000313" key="20">
    <source>
        <dbReference type="Proteomes" id="UP000494245"/>
    </source>
</evidence>
<evidence type="ECO:0000313" key="19">
    <source>
        <dbReference type="EMBL" id="GFK94889.1"/>
    </source>
</evidence>
<comment type="caution">
    <text evidence="19">The sequence shown here is derived from an EMBL/GenBank/DDBJ whole genome shotgun (WGS) entry which is preliminary data.</text>
</comment>
<evidence type="ECO:0000256" key="9">
    <source>
        <dbReference type="ARBA" id="ARBA00022679"/>
    </source>
</evidence>
<dbReference type="PANTHER" id="PTHR46417">
    <property type="entry name" value="TRNA (GUANINE-N(1)-)-METHYLTRANSFERASE"/>
    <property type="match status" value="1"/>
</dbReference>
<dbReference type="PANTHER" id="PTHR46417:SF1">
    <property type="entry name" value="TRNA (GUANINE-N(1)-)-METHYLTRANSFERASE"/>
    <property type="match status" value="1"/>
</dbReference>
<dbReference type="NCBIfam" id="NF000648">
    <property type="entry name" value="PRK00026.1"/>
    <property type="match status" value="1"/>
</dbReference>
<feature type="domain" description="tRNA methyltransferase TRMD/TRM10-type" evidence="17">
    <location>
        <begin position="1"/>
        <end position="220"/>
    </location>
</feature>
<evidence type="ECO:0000259" key="18">
    <source>
        <dbReference type="Pfam" id="PF09936"/>
    </source>
</evidence>
<dbReference type="GO" id="GO:0052906">
    <property type="term" value="F:tRNA (guanine(37)-N1)-methyltransferase activity"/>
    <property type="evidence" value="ECO:0007669"/>
    <property type="project" value="UniProtKB-UniRule"/>
</dbReference>
<evidence type="ECO:0000259" key="17">
    <source>
        <dbReference type="Pfam" id="PF01746"/>
    </source>
</evidence>
<dbReference type="FunFam" id="1.10.1270.20:FF:000001">
    <property type="entry name" value="tRNA (guanine-N(1)-)-methyltransferase"/>
    <property type="match status" value="1"/>
</dbReference>
<dbReference type="Proteomes" id="UP000494245">
    <property type="component" value="Unassembled WGS sequence"/>
</dbReference>
<comment type="similarity">
    <text evidence="3 15 16">Belongs to the RNA methyltransferase TrmD family.</text>
</comment>
<dbReference type="InterPro" id="IPR019230">
    <property type="entry name" value="RNA_MeTrfase_C_dom"/>
</dbReference>
<accession>A0A6V8LXW0</accession>
<reference evidence="19 20" key="1">
    <citation type="submission" date="2020-04" db="EMBL/GenBank/DDBJ databases">
        <authorList>
            <consortium name="Desulfovibrio sp. FSS-1 genome sequencing consortium"/>
            <person name="Shimoshige H."/>
            <person name="Kobayashi H."/>
            <person name="Maekawa T."/>
        </authorList>
    </citation>
    <scope>NUCLEOTIDE SEQUENCE [LARGE SCALE GENOMIC DNA]</scope>
    <source>
        <strain evidence="19 20">SIID29052-01</strain>
    </source>
</reference>
<dbReference type="RefSeq" id="WP_173085420.1">
    <property type="nucleotide sequence ID" value="NZ_BLTE01000013.1"/>
</dbReference>
<dbReference type="CDD" id="cd18080">
    <property type="entry name" value="TrmD-like"/>
    <property type="match status" value="1"/>
</dbReference>
<proteinExistence type="inferred from homology"/>
<evidence type="ECO:0000256" key="10">
    <source>
        <dbReference type="ARBA" id="ARBA00022691"/>
    </source>
</evidence>
<evidence type="ECO:0000256" key="7">
    <source>
        <dbReference type="ARBA" id="ARBA00022490"/>
    </source>
</evidence>
<sequence length="425" mass="45685">MRFNLLTLFPEFFESPLSCALMGKAREQGVVDFNLVNPRDFAFNKHRSVDDRPYGGGPGMVMALDPLAHALRSLENPGRILLMSPRGRPLTQALARELAAAPAVTILCGRYEGIDERLLDLFPVELVSAGDFVLSGGESAAMCLVEAVARLVPGFMGKEESGEEESFSAGLLEYPQYTRPEVYEGLGVPDVLLGGDHARVAALRREQSLGQTLARRPDLLGEAPLTGPDRRFLAQKPRTLLGRALYVALVHGPVLNKKGHTVTVSLTNLDLHDIARISRTYGLAGFFAVTPLEDQQALARTLLDHWTLGAGGRANPDRAEALGKVRVAATLEEAVSQAREHAGQDPWVLATSARPDGGVTPGAVRETLRERPVLLALGTGSGLAPEALALTHGQLAPVRPFGAYNHLPVRAAFAILADRILGDIF</sequence>
<evidence type="ECO:0000256" key="5">
    <source>
        <dbReference type="ARBA" id="ARBA00012807"/>
    </source>
</evidence>
<keyword evidence="8 15" id="KW-0489">Methyltransferase</keyword>
<evidence type="ECO:0000256" key="8">
    <source>
        <dbReference type="ARBA" id="ARBA00022603"/>
    </source>
</evidence>
<dbReference type="InterPro" id="IPR002649">
    <property type="entry name" value="tRNA_m1G_MeTrfase_TrmD"/>
</dbReference>
<keyword evidence="7 15" id="KW-0963">Cytoplasm</keyword>
<comment type="function">
    <text evidence="1 15 16">Specifically methylates guanosine-37 in various tRNAs.</text>
</comment>
<keyword evidence="9 15" id="KW-0808">Transferase</keyword>